<keyword evidence="10" id="KW-1185">Reference proteome</keyword>
<dbReference type="Gene3D" id="3.30.70.3290">
    <property type="match status" value="2"/>
</dbReference>
<dbReference type="Gene3D" id="3.40.47.10">
    <property type="match status" value="1"/>
</dbReference>
<dbReference type="InterPro" id="IPR014031">
    <property type="entry name" value="Ketoacyl_synth_C"/>
</dbReference>
<dbReference type="InterPro" id="IPR016039">
    <property type="entry name" value="Thiolase-like"/>
</dbReference>
<dbReference type="InterPro" id="IPR057326">
    <property type="entry name" value="KR_dom"/>
</dbReference>
<dbReference type="Proteomes" id="UP001521150">
    <property type="component" value="Unassembled WGS sequence"/>
</dbReference>
<dbReference type="PROSITE" id="PS52019">
    <property type="entry name" value="PKS_MFAS_DH"/>
    <property type="match status" value="1"/>
</dbReference>
<accession>A0ABS8ZFT6</accession>
<feature type="domain" description="Carrier" evidence="6">
    <location>
        <begin position="1492"/>
        <end position="1569"/>
    </location>
</feature>
<dbReference type="SUPFAM" id="SSF51735">
    <property type="entry name" value="NAD(P)-binding Rossmann-fold domains"/>
    <property type="match status" value="2"/>
</dbReference>
<dbReference type="Pfam" id="PF00698">
    <property type="entry name" value="Acyl_transf_1"/>
    <property type="match status" value="1"/>
</dbReference>
<dbReference type="InterPro" id="IPR014043">
    <property type="entry name" value="Acyl_transferase_dom"/>
</dbReference>
<evidence type="ECO:0000313" key="10">
    <source>
        <dbReference type="Proteomes" id="UP001521150"/>
    </source>
</evidence>
<dbReference type="Gene3D" id="3.40.366.10">
    <property type="entry name" value="Malonyl-Coenzyme A Acyl Carrier Protein, domain 2"/>
    <property type="match status" value="2"/>
</dbReference>
<feature type="active site" description="Proton acceptor; for dehydratase activity" evidence="4">
    <location>
        <position position="779"/>
    </location>
</feature>
<dbReference type="InterPro" id="IPR020806">
    <property type="entry name" value="PKS_PP-bd"/>
</dbReference>
<evidence type="ECO:0000259" key="7">
    <source>
        <dbReference type="PROSITE" id="PS52004"/>
    </source>
</evidence>
<dbReference type="InterPro" id="IPR050091">
    <property type="entry name" value="PKS_NRPS_Biosynth_Enz"/>
</dbReference>
<dbReference type="Gene3D" id="1.10.1200.10">
    <property type="entry name" value="ACP-like"/>
    <property type="match status" value="1"/>
</dbReference>
<dbReference type="SMART" id="SM00823">
    <property type="entry name" value="PKS_PP"/>
    <property type="match status" value="1"/>
</dbReference>
<name>A0ABS8ZFT6_9PSEU</name>
<dbReference type="InterPro" id="IPR001227">
    <property type="entry name" value="Ac_transferase_dom_sf"/>
</dbReference>
<comment type="caution">
    <text evidence="9">The sequence shown here is derived from an EMBL/GenBank/DDBJ whole genome shotgun (WGS) entry which is preliminary data.</text>
</comment>
<protein>
    <submittedName>
        <fullName evidence="9">Type I polyketide synthase</fullName>
    </submittedName>
</protein>
<dbReference type="Gene3D" id="3.40.50.720">
    <property type="entry name" value="NAD(P)-binding Rossmann-like Domain"/>
    <property type="match status" value="1"/>
</dbReference>
<sequence>MGLRLPGGVSGPTSFWRLLRDGTDVVTDVPPDRWRVADHYDADPAAPGRTISRWGGFLADIATFDASYFGISRREALRMDPQQRLLLEVTQEALDDAGMPRERLEGTNTGVFAGIGHPEYSWTNYRLPELANPFTATGSFPAVAANRISYAYDLHGPSYAVEAVCSSALLAFHLACQSIQHGECDQAIVGGANLALTPDMFVWFAKLGVMSPTGRCHPFDAAADGIVFGEGVVSFLLRPLSVALAEGDQVYAVVRGGAVAHEGRTNGLTAPGREGQERLLRKAYEAAGVAPGQVHYVEAHGTGTPVGDPIEVHALGAVVGQGRQPGNPCFVGSLKSNIGHLGMVAGLAGVAKTALALRHRQLPPSLHYTRENPLLGMAEANLAVVDRLTPLPAGQRGLAGVTSLSFGGTDVHVVLEEADPVPQRTASLPVGEPHLLVMSAHGDAALRQTAGRFAAVAANSANSSFADMCYTATVRRGHHTHRAAVVAHSATAAAELLTRFAAGDTDADVMSGRAHAMRPTEVAFVFSGARSTWTGMAPRLARLSPAFREELDACDRLMRPLLGYSPAEALWREDSTADEGRWRPELFAVQASLAAMWRAVGIEPRCAVGYGIGEITAEYVAGTRTREEAVAAVCAGDEEPDDDPARFAQALERSRALGCDVYLDFTPDAELAAHLGPHGERHTVLASARRGAEARTWMASLGRLYCMGAPVQWDALYPSGNLVPLPSQAWQRERYWLHDEAAPDQFRSQPDTPSTPAPDAPRTWRIDLDEPDALPLREHGAAEIAVVPAAAYLALAHRAAGEPFVVTDFVINRARPLPDTGAGSLVLTLSEDDTGTTVFRFDADLHAGTAGSTPLAQGRLAGSDSTPRRGPVPAPGTTAAGLVEILDGAHDEAMRLRGARYGSVYRTVTQVRRQDGSAAGTVRVDLTGAEWIVAASVLDGCLQIAYQALPANDFGARMPSRIGRLRLHRHLTTGTYHVHAKVGPGSAPVGQDVAVDLDVRSEAGDLVAEIDGLVLRSVPGRTADITVREHRWRQVEPPNEVAAAPAATWVVYAGDSEDGDQIAARLQAVGHQVSIVRTGASLTRTQDGWQAPPTAEGFAGLAREPGGEIAGIVYLRTARLCATDSPAAAAAATVEEVIALVAAWTEQGVPRLLLTTRGGGMLDGDKCGTEDLASAPLAAVARTIRIEHPGSQCVLVDLDPAGGGTEQFVSPLGWAQPEPVMALRSGRWYVPRLVPVSPVPPDPDPRAPAEMTCLITGGLGHLGLLVAQRLLARGVRRLALAGRHAPTAETRHRLSVLDPAGDRISVHQLDVADPDQVRAVIDELNRTGPAVGGVVHAAAVLDDGVLTAMNSQRLMTTMAPKALGAWHLHAATTGDDLRFFVLFSSVASVLGSPGQVNYVAANAFLDALAHHRKAAGKPAISINWGPWQDSGQAGARGSRHWAARGVDTMSEQESLRAFDSLLDGVGVQFAVFRDLASSSPTVSSVPDQDLSEDVAELEEWLLDQIALLLGDDAGRLDTQTPFQELGLDSLMSLELQNRIESRFDTKVPSTVLWRYPDVASLAAHLAEKVAGRTAAAAGAIQ</sequence>
<dbReference type="SUPFAM" id="SSF53901">
    <property type="entry name" value="Thiolase-like"/>
    <property type="match status" value="1"/>
</dbReference>
<evidence type="ECO:0000259" key="6">
    <source>
        <dbReference type="PROSITE" id="PS50075"/>
    </source>
</evidence>
<dbReference type="Pfam" id="PF08659">
    <property type="entry name" value="KR"/>
    <property type="match status" value="1"/>
</dbReference>
<evidence type="ECO:0000256" key="3">
    <source>
        <dbReference type="ARBA" id="ARBA00022679"/>
    </source>
</evidence>
<dbReference type="Pfam" id="PF16197">
    <property type="entry name" value="KAsynt_C_assoc"/>
    <property type="match status" value="1"/>
</dbReference>
<dbReference type="SMART" id="SM00825">
    <property type="entry name" value="PKS_KS"/>
    <property type="match status" value="1"/>
</dbReference>
<evidence type="ECO:0000256" key="1">
    <source>
        <dbReference type="ARBA" id="ARBA00022450"/>
    </source>
</evidence>
<feature type="region of interest" description="Disordered" evidence="5">
    <location>
        <begin position="742"/>
        <end position="763"/>
    </location>
</feature>
<evidence type="ECO:0000313" key="9">
    <source>
        <dbReference type="EMBL" id="MCE7006392.1"/>
    </source>
</evidence>
<dbReference type="SMART" id="SM01294">
    <property type="entry name" value="PKS_PP_betabranch"/>
    <property type="match status" value="1"/>
</dbReference>
<dbReference type="SUPFAM" id="SSF52151">
    <property type="entry name" value="FabD/lysophospholipase-like"/>
    <property type="match status" value="1"/>
</dbReference>
<dbReference type="InterPro" id="IPR049551">
    <property type="entry name" value="PKS_DH_C"/>
</dbReference>
<dbReference type="InterPro" id="IPR014030">
    <property type="entry name" value="Ketoacyl_synth_N"/>
</dbReference>
<dbReference type="Gene3D" id="3.10.129.110">
    <property type="entry name" value="Polyketide synthase dehydratase"/>
    <property type="match status" value="1"/>
</dbReference>
<dbReference type="InterPro" id="IPR009081">
    <property type="entry name" value="PP-bd_ACP"/>
</dbReference>
<proteinExistence type="predicted"/>
<dbReference type="Pfam" id="PF14765">
    <property type="entry name" value="PS-DH"/>
    <property type="match status" value="1"/>
</dbReference>
<dbReference type="SMART" id="SM00826">
    <property type="entry name" value="PKS_DH"/>
    <property type="match status" value="1"/>
</dbReference>
<dbReference type="InterPro" id="IPR036291">
    <property type="entry name" value="NAD(P)-bd_dom_sf"/>
</dbReference>
<dbReference type="InterPro" id="IPR032821">
    <property type="entry name" value="PKS_assoc"/>
</dbReference>
<dbReference type="InterPro" id="IPR020841">
    <property type="entry name" value="PKS_Beta-ketoAc_synthase_dom"/>
</dbReference>
<dbReference type="RefSeq" id="WP_233727869.1">
    <property type="nucleotide sequence ID" value="NZ_JAJVCN010000002.1"/>
</dbReference>
<keyword evidence="1" id="KW-0596">Phosphopantetheine</keyword>
<dbReference type="InterPro" id="IPR020807">
    <property type="entry name" value="PKS_DH"/>
</dbReference>
<dbReference type="InterPro" id="IPR049900">
    <property type="entry name" value="PKS_mFAS_DH"/>
</dbReference>
<dbReference type="PROSITE" id="PS52004">
    <property type="entry name" value="KS3_2"/>
    <property type="match status" value="1"/>
</dbReference>
<reference evidence="9 10" key="1">
    <citation type="submission" date="2021-12" db="EMBL/GenBank/DDBJ databases">
        <title>Genome sequence of Kibdelosporangium philippinense ATCC 49844.</title>
        <authorList>
            <person name="Fedorov E.A."/>
            <person name="Omeragic M."/>
            <person name="Shalygina K.F."/>
            <person name="Maclea K.S."/>
        </authorList>
    </citation>
    <scope>NUCLEOTIDE SEQUENCE [LARGE SCALE GENOMIC DNA]</scope>
    <source>
        <strain evidence="9 10">ATCC 49844</strain>
    </source>
</reference>
<dbReference type="Pfam" id="PF00109">
    <property type="entry name" value="ketoacyl-synt"/>
    <property type="match status" value="1"/>
</dbReference>
<feature type="region of interest" description="N-terminal hotdog fold" evidence="4">
    <location>
        <begin position="744"/>
        <end position="867"/>
    </location>
</feature>
<organism evidence="9 10">
    <name type="scientific">Kibdelosporangium philippinense</name>
    <dbReference type="NCBI Taxonomy" id="211113"/>
    <lineage>
        <taxon>Bacteria</taxon>
        <taxon>Bacillati</taxon>
        <taxon>Actinomycetota</taxon>
        <taxon>Actinomycetes</taxon>
        <taxon>Pseudonocardiales</taxon>
        <taxon>Pseudonocardiaceae</taxon>
        <taxon>Kibdelosporangium</taxon>
    </lineage>
</organism>
<feature type="domain" description="Ketosynthase family 3 (KS3)" evidence="7">
    <location>
        <begin position="1"/>
        <end position="417"/>
    </location>
</feature>
<feature type="region of interest" description="Disordered" evidence="5">
    <location>
        <begin position="850"/>
        <end position="877"/>
    </location>
</feature>
<keyword evidence="3" id="KW-0808">Transferase</keyword>
<dbReference type="InterPro" id="IPR036736">
    <property type="entry name" value="ACP-like_sf"/>
</dbReference>
<dbReference type="InterPro" id="IPR016035">
    <property type="entry name" value="Acyl_Trfase/lysoPLipase"/>
</dbReference>
<evidence type="ECO:0000256" key="2">
    <source>
        <dbReference type="ARBA" id="ARBA00022553"/>
    </source>
</evidence>
<feature type="domain" description="PKS/mFAS DH" evidence="8">
    <location>
        <begin position="744"/>
        <end position="1024"/>
    </location>
</feature>
<feature type="active site" description="Proton donor; for dehydratase activity" evidence="4">
    <location>
        <position position="939"/>
    </location>
</feature>
<dbReference type="InterPro" id="IPR042104">
    <property type="entry name" value="PKS_dehydratase_sf"/>
</dbReference>
<gene>
    <name evidence="9" type="ORF">LWC34_26685</name>
</gene>
<keyword evidence="2" id="KW-0597">Phosphoprotein</keyword>
<dbReference type="CDD" id="cd00833">
    <property type="entry name" value="PKS"/>
    <property type="match status" value="1"/>
</dbReference>
<dbReference type="EMBL" id="JAJVCN010000002">
    <property type="protein sequence ID" value="MCE7006392.1"/>
    <property type="molecule type" value="Genomic_DNA"/>
</dbReference>
<dbReference type="SUPFAM" id="SSF47336">
    <property type="entry name" value="ACP-like"/>
    <property type="match status" value="1"/>
</dbReference>
<dbReference type="Pfam" id="PF00550">
    <property type="entry name" value="PP-binding"/>
    <property type="match status" value="1"/>
</dbReference>
<dbReference type="SMART" id="SM00822">
    <property type="entry name" value="PKS_KR"/>
    <property type="match status" value="1"/>
</dbReference>
<dbReference type="PANTHER" id="PTHR43775">
    <property type="entry name" value="FATTY ACID SYNTHASE"/>
    <property type="match status" value="1"/>
</dbReference>
<evidence type="ECO:0000259" key="8">
    <source>
        <dbReference type="PROSITE" id="PS52019"/>
    </source>
</evidence>
<dbReference type="CDD" id="cd08955">
    <property type="entry name" value="KR_2_FAS_SDR_x"/>
    <property type="match status" value="1"/>
</dbReference>
<dbReference type="SMART" id="SM00827">
    <property type="entry name" value="PKS_AT"/>
    <property type="match status" value="1"/>
</dbReference>
<dbReference type="Pfam" id="PF02801">
    <property type="entry name" value="Ketoacyl-synt_C"/>
    <property type="match status" value="1"/>
</dbReference>
<dbReference type="PROSITE" id="PS50075">
    <property type="entry name" value="CARRIER"/>
    <property type="match status" value="1"/>
</dbReference>
<evidence type="ECO:0000256" key="4">
    <source>
        <dbReference type="PROSITE-ProRule" id="PRU01363"/>
    </source>
</evidence>
<evidence type="ECO:0000256" key="5">
    <source>
        <dbReference type="SAM" id="MobiDB-lite"/>
    </source>
</evidence>
<dbReference type="PANTHER" id="PTHR43775:SF37">
    <property type="entry name" value="SI:DKEY-61P9.11"/>
    <property type="match status" value="1"/>
</dbReference>
<feature type="region of interest" description="C-terminal hotdog fold" evidence="4">
    <location>
        <begin position="882"/>
        <end position="1024"/>
    </location>
</feature>
<dbReference type="InterPro" id="IPR013968">
    <property type="entry name" value="PKS_KR"/>
</dbReference>